<dbReference type="AlphaFoldDB" id="A0A6N3GDF7"/>
<dbReference type="EMBL" id="CACRUT010000028">
    <property type="protein sequence ID" value="VYU62083.1"/>
    <property type="molecule type" value="Genomic_DNA"/>
</dbReference>
<protein>
    <submittedName>
        <fullName evidence="1">Uncharacterized protein</fullName>
    </submittedName>
</protein>
<organism evidence="1">
    <name type="scientific">Paraprevotella clara</name>
    <dbReference type="NCBI Taxonomy" id="454154"/>
    <lineage>
        <taxon>Bacteria</taxon>
        <taxon>Pseudomonadati</taxon>
        <taxon>Bacteroidota</taxon>
        <taxon>Bacteroidia</taxon>
        <taxon>Bacteroidales</taxon>
        <taxon>Prevotellaceae</taxon>
        <taxon>Paraprevotella</taxon>
    </lineage>
</organism>
<evidence type="ECO:0000313" key="1">
    <source>
        <dbReference type="EMBL" id="VYU62083.1"/>
    </source>
</evidence>
<proteinExistence type="predicted"/>
<dbReference type="InterPro" id="IPR043741">
    <property type="entry name" value="DUF5686"/>
</dbReference>
<dbReference type="RefSeq" id="WP_195996462.1">
    <property type="nucleotide sequence ID" value="NZ_CACRUT010000028.1"/>
</dbReference>
<dbReference type="Pfam" id="PF18939">
    <property type="entry name" value="DUF5686"/>
    <property type="match status" value="1"/>
</dbReference>
<sequence>MLSFPLVMQARLEAADSIISRMHHAASQYMDFIHEYRAELYIKAQLDIIKKNRGFRFIPGLFRTPKDANRFIVETYSDLHYTAPNIYDQKIKAYTGTLGEAREIPGITDYFNVNIYAPYLMGQRLLSPLAPNSNKYYRYAIDSVSCDRQQRIEYHIRFIPRNKSFQLLDGRMTITEGVWSVREISFKGQADLLLFDCRITMGDIGTDTEYLPVKNDINASFAFAFNIMEGYYESSLTYKEIHHRRNTPEDSISKPNYNLTASFSLQCDRQAYTKDFARFDSLRPTPLDNSELYIYKRYKARMDSMKYIQKETTQPFKKNIWGSVGDFFLTDSDWKLSNNATLQNSPFINPLMFSYSKTTGIAYRQDLKFNTTFRNSQSLHVGTRLGYNFTHNEFYWNVGAEYQYWPEHMGTVKINVGNGNRIGNSRIIDELKKIPSDSIIDFDKLNLDLFKDLNFEISNHLEITNGLSVGLGFMFHRRTPAEHPEESFRQVELPENVAEGLQANIRPQYNSFAPRIRVEWTPGQYYYMNGRQKINLKSRFPTFIVDYERGLRNIFKSTGVYERIEFDMQHHIRTGLLSNLYYRIGMGLFTNQEETYFVDFVNFRKSNLPEGWNDEIGGVFQALNGRWYNASPYYVRGHISYEAPFLVLRHLIKYTNHVQNERLYLNMLTMDHLGPYFELGYGIGTFVFDMGLFLSLENFKQIGFGYKITFELFSK</sequence>
<name>A0A6N3GDF7_9BACT</name>
<gene>
    <name evidence="1" type="ORF">PCLFYP37_03344</name>
</gene>
<accession>A0A6N3GDF7</accession>
<reference evidence="1" key="1">
    <citation type="submission" date="2019-11" db="EMBL/GenBank/DDBJ databases">
        <authorList>
            <person name="Feng L."/>
        </authorList>
    </citation>
    <scope>NUCLEOTIDE SEQUENCE</scope>
    <source>
        <strain evidence="1">PclaraLFYP37</strain>
    </source>
</reference>